<evidence type="ECO:0000256" key="1">
    <source>
        <dbReference type="SAM" id="SignalP"/>
    </source>
</evidence>
<keyword evidence="1" id="KW-0732">Signal</keyword>
<reference evidence="2 3" key="1">
    <citation type="submission" date="2018-04" db="EMBL/GenBank/DDBJ databases">
        <authorList>
            <person name="Huttner S."/>
            <person name="Dainat J."/>
        </authorList>
    </citation>
    <scope>NUCLEOTIDE SEQUENCE [LARGE SCALE GENOMIC DNA]</scope>
</reference>
<feature type="chain" id="PRO_5019344157" evidence="1">
    <location>
        <begin position="17"/>
        <end position="100"/>
    </location>
</feature>
<name>A0A446BUK7_9PEZI</name>
<proteinExistence type="predicted"/>
<evidence type="ECO:0000313" key="2">
    <source>
        <dbReference type="EMBL" id="SPQ26215.1"/>
    </source>
</evidence>
<accession>A0A446BUK7</accession>
<organism evidence="2 3">
    <name type="scientific">Thermothielavioides terrestris</name>
    <dbReference type="NCBI Taxonomy" id="2587410"/>
    <lineage>
        <taxon>Eukaryota</taxon>
        <taxon>Fungi</taxon>
        <taxon>Dikarya</taxon>
        <taxon>Ascomycota</taxon>
        <taxon>Pezizomycotina</taxon>
        <taxon>Sordariomycetes</taxon>
        <taxon>Sordariomycetidae</taxon>
        <taxon>Sordariales</taxon>
        <taxon>Chaetomiaceae</taxon>
        <taxon>Thermothielavioides</taxon>
    </lineage>
</organism>
<protein>
    <submittedName>
        <fullName evidence="2">C783a059-9596-47c7-b6fc-8345dcf89102</fullName>
    </submittedName>
</protein>
<feature type="signal peptide" evidence="1">
    <location>
        <begin position="1"/>
        <end position="16"/>
    </location>
</feature>
<gene>
    <name evidence="2" type="ORF">TT172_LOCUS8634</name>
</gene>
<dbReference type="AlphaFoldDB" id="A0A446BUK7"/>
<dbReference type="EMBL" id="OUUZ01000016">
    <property type="protein sequence ID" value="SPQ26215.1"/>
    <property type="molecule type" value="Genomic_DNA"/>
</dbReference>
<dbReference type="Proteomes" id="UP000289323">
    <property type="component" value="Unassembled WGS sequence"/>
</dbReference>
<evidence type="ECO:0000313" key="3">
    <source>
        <dbReference type="Proteomes" id="UP000289323"/>
    </source>
</evidence>
<sequence>MLSVFMWSSAWARARCARSCGIDSLARDGVAIDALVLNAARLGEAKPLLQADLDAAWSAFERNVRGCELLSYAKGFYNQGGKKPNIIIIQLFKYLPDTEQ</sequence>